<dbReference type="PaxDb" id="55529-EKX48601"/>
<dbReference type="PANTHER" id="PTHR33844:SF1">
    <property type="entry name" value="SULFOTRANSFERASE DOMAIN-CONTAINING PROTEIN"/>
    <property type="match status" value="1"/>
</dbReference>
<comment type="subcellular location">
    <subcellularLocation>
        <location evidence="1">Plastid</location>
        <location evidence="1">Chloroplast</location>
    </subcellularLocation>
</comment>
<dbReference type="eggNOG" id="ENOG502T1IY">
    <property type="taxonomic scope" value="Eukaryota"/>
</dbReference>
<dbReference type="EnsemblProtists" id="EKX48601">
    <property type="protein sequence ID" value="EKX48601"/>
    <property type="gene ID" value="GUITHDRAFT_105746"/>
</dbReference>
<dbReference type="AlphaFoldDB" id="L1JJC5"/>
<proteinExistence type="predicted"/>
<evidence type="ECO:0000256" key="1">
    <source>
        <dbReference type="ARBA" id="ARBA00004229"/>
    </source>
</evidence>
<reference evidence="5" key="2">
    <citation type="submission" date="2012-11" db="EMBL/GenBank/DDBJ databases">
        <authorList>
            <person name="Kuo A."/>
            <person name="Curtis B.A."/>
            <person name="Tanifuji G."/>
            <person name="Burki F."/>
            <person name="Gruber A."/>
            <person name="Irimia M."/>
            <person name="Maruyama S."/>
            <person name="Arias M.C."/>
            <person name="Ball S.G."/>
            <person name="Gile G.H."/>
            <person name="Hirakawa Y."/>
            <person name="Hopkins J.F."/>
            <person name="Rensing S.A."/>
            <person name="Schmutz J."/>
            <person name="Symeonidi A."/>
            <person name="Elias M."/>
            <person name="Eveleigh R.J."/>
            <person name="Herman E.K."/>
            <person name="Klute M.J."/>
            <person name="Nakayama T."/>
            <person name="Obornik M."/>
            <person name="Reyes-Prieto A."/>
            <person name="Armbrust E.V."/>
            <person name="Aves S.J."/>
            <person name="Beiko R.G."/>
            <person name="Coutinho P."/>
            <person name="Dacks J.B."/>
            <person name="Durnford D.G."/>
            <person name="Fast N.M."/>
            <person name="Green B.R."/>
            <person name="Grisdale C."/>
            <person name="Hempe F."/>
            <person name="Henrissat B."/>
            <person name="Hoppner M.P."/>
            <person name="Ishida K.-I."/>
            <person name="Kim E."/>
            <person name="Koreny L."/>
            <person name="Kroth P.G."/>
            <person name="Liu Y."/>
            <person name="Malik S.-B."/>
            <person name="Maier U.G."/>
            <person name="McRose D."/>
            <person name="Mock T."/>
            <person name="Neilson J.A."/>
            <person name="Onodera N.T."/>
            <person name="Poole A.M."/>
            <person name="Pritham E.J."/>
            <person name="Richards T.A."/>
            <person name="Rocap G."/>
            <person name="Roy S.W."/>
            <person name="Sarai C."/>
            <person name="Schaack S."/>
            <person name="Shirato S."/>
            <person name="Slamovits C.H."/>
            <person name="Spencer D.F."/>
            <person name="Suzuki S."/>
            <person name="Worden A.Z."/>
            <person name="Zauner S."/>
            <person name="Barry K."/>
            <person name="Bell C."/>
            <person name="Bharti A.K."/>
            <person name="Crow J.A."/>
            <person name="Grimwood J."/>
            <person name="Kramer R."/>
            <person name="Lindquist E."/>
            <person name="Lucas S."/>
            <person name="Salamov A."/>
            <person name="McFadden G.I."/>
            <person name="Lane C.E."/>
            <person name="Keeling P.J."/>
            <person name="Gray M.W."/>
            <person name="Grigoriev I.V."/>
            <person name="Archibald J.M."/>
        </authorList>
    </citation>
    <scope>NUCLEOTIDE SEQUENCE</scope>
    <source>
        <strain evidence="5">CCMP2712</strain>
    </source>
</reference>
<dbReference type="Gene3D" id="3.40.50.300">
    <property type="entry name" value="P-loop containing nucleotide triphosphate hydrolases"/>
    <property type="match status" value="1"/>
</dbReference>
<organism evidence="3">
    <name type="scientific">Guillardia theta (strain CCMP2712)</name>
    <name type="common">Cryptophyte</name>
    <dbReference type="NCBI Taxonomy" id="905079"/>
    <lineage>
        <taxon>Eukaryota</taxon>
        <taxon>Cryptophyceae</taxon>
        <taxon>Pyrenomonadales</taxon>
        <taxon>Geminigeraceae</taxon>
        <taxon>Guillardia</taxon>
    </lineage>
</organism>
<dbReference type="GO" id="GO:0008146">
    <property type="term" value="F:sulfotransferase activity"/>
    <property type="evidence" value="ECO:0007669"/>
    <property type="project" value="InterPro"/>
</dbReference>
<dbReference type="Proteomes" id="UP000011087">
    <property type="component" value="Unassembled WGS sequence"/>
</dbReference>
<sequence length="457" mass="52777">MLRWVAVGAATVVAMVGWRRMQAQVARGRRDKEKIVLHVTSWEGMRVLSASKLERWISRVKEAKSSRFAPIEMEISEETFRSLLKRRNVTIHGFGSGELGRGQFFTHVQFMITKPGLNLYDPKQFPFFAIAQSDQAIAHISVPISKVLRVAQHLPPPSCRIVMIWSPGRCGSTLLTQLLHLHPSVVTISEPAALFNLSRLLAPSHARPDCGDYGRKDTRQLMEAVTKLMLKDFIGQQVVCIKTITTSMCLAETFRDSFPDSKAIFLYRDAKPSVASFFKTFSINNDPYVEKLKPHWRLYSLKDQLVLLWVSMRSSRDHALWRQCWQMRWRWFALVPRRLAWLTSLGFCRTMHAPAMDVCVFWTSMMRWGLDLLHKSDGWIRSLKYDEMVAKPQAVAEALFELCGLQVHEEMMARLQQIMSEDSQKNSKAARELLEDVKLEFTQERLDRYEFVFKAFG</sequence>
<evidence type="ECO:0000313" key="4">
    <source>
        <dbReference type="EnsemblProtists" id="EKX48601"/>
    </source>
</evidence>
<dbReference type="OrthoDB" id="5912733at2759"/>
<evidence type="ECO:0000259" key="2">
    <source>
        <dbReference type="Pfam" id="PF00685"/>
    </source>
</evidence>
<dbReference type="KEGG" id="gtt:GUITHDRAFT_105746"/>
<protein>
    <recommendedName>
        <fullName evidence="2">Sulfotransferase domain-containing protein</fullName>
    </recommendedName>
</protein>
<dbReference type="GO" id="GO:0009507">
    <property type="term" value="C:chloroplast"/>
    <property type="evidence" value="ECO:0007669"/>
    <property type="project" value="UniProtKB-SubCell"/>
</dbReference>
<accession>L1JJC5</accession>
<evidence type="ECO:0000313" key="5">
    <source>
        <dbReference type="Proteomes" id="UP000011087"/>
    </source>
</evidence>
<dbReference type="HOGENOM" id="CLU_599150_0_0_1"/>
<gene>
    <name evidence="3" type="ORF">GUITHDRAFT_105746</name>
</gene>
<keyword evidence="5" id="KW-1185">Reference proteome</keyword>
<dbReference type="OMA" id="IVHYLFP"/>
<feature type="domain" description="Sulfotransferase" evidence="2">
    <location>
        <begin position="162"/>
        <end position="431"/>
    </location>
</feature>
<dbReference type="RefSeq" id="XP_005835581.1">
    <property type="nucleotide sequence ID" value="XM_005835524.1"/>
</dbReference>
<dbReference type="InterPro" id="IPR027417">
    <property type="entry name" value="P-loop_NTPase"/>
</dbReference>
<reference evidence="4" key="3">
    <citation type="submission" date="2016-03" db="UniProtKB">
        <authorList>
            <consortium name="EnsemblProtists"/>
        </authorList>
    </citation>
    <scope>IDENTIFICATION</scope>
</reference>
<dbReference type="InterPro" id="IPR000863">
    <property type="entry name" value="Sulfotransferase_dom"/>
</dbReference>
<reference evidence="3 5" key="1">
    <citation type="journal article" date="2012" name="Nature">
        <title>Algal genomes reveal evolutionary mosaicism and the fate of nucleomorphs.</title>
        <authorList>
            <consortium name="DOE Joint Genome Institute"/>
            <person name="Curtis B.A."/>
            <person name="Tanifuji G."/>
            <person name="Burki F."/>
            <person name="Gruber A."/>
            <person name="Irimia M."/>
            <person name="Maruyama S."/>
            <person name="Arias M.C."/>
            <person name="Ball S.G."/>
            <person name="Gile G.H."/>
            <person name="Hirakawa Y."/>
            <person name="Hopkins J.F."/>
            <person name="Kuo A."/>
            <person name="Rensing S.A."/>
            <person name="Schmutz J."/>
            <person name="Symeonidi A."/>
            <person name="Elias M."/>
            <person name="Eveleigh R.J."/>
            <person name="Herman E.K."/>
            <person name="Klute M.J."/>
            <person name="Nakayama T."/>
            <person name="Obornik M."/>
            <person name="Reyes-Prieto A."/>
            <person name="Armbrust E.V."/>
            <person name="Aves S.J."/>
            <person name="Beiko R.G."/>
            <person name="Coutinho P."/>
            <person name="Dacks J.B."/>
            <person name="Durnford D.G."/>
            <person name="Fast N.M."/>
            <person name="Green B.R."/>
            <person name="Grisdale C.J."/>
            <person name="Hempel F."/>
            <person name="Henrissat B."/>
            <person name="Hoppner M.P."/>
            <person name="Ishida K."/>
            <person name="Kim E."/>
            <person name="Koreny L."/>
            <person name="Kroth P.G."/>
            <person name="Liu Y."/>
            <person name="Malik S.B."/>
            <person name="Maier U.G."/>
            <person name="McRose D."/>
            <person name="Mock T."/>
            <person name="Neilson J.A."/>
            <person name="Onodera N.T."/>
            <person name="Poole A.M."/>
            <person name="Pritham E.J."/>
            <person name="Richards T.A."/>
            <person name="Rocap G."/>
            <person name="Roy S.W."/>
            <person name="Sarai C."/>
            <person name="Schaack S."/>
            <person name="Shirato S."/>
            <person name="Slamovits C.H."/>
            <person name="Spencer D.F."/>
            <person name="Suzuki S."/>
            <person name="Worden A.Z."/>
            <person name="Zauner S."/>
            <person name="Barry K."/>
            <person name="Bell C."/>
            <person name="Bharti A.K."/>
            <person name="Crow J.A."/>
            <person name="Grimwood J."/>
            <person name="Kramer R."/>
            <person name="Lindquist E."/>
            <person name="Lucas S."/>
            <person name="Salamov A."/>
            <person name="McFadden G.I."/>
            <person name="Lane C.E."/>
            <person name="Keeling P.J."/>
            <person name="Gray M.W."/>
            <person name="Grigoriev I.V."/>
            <person name="Archibald J.M."/>
        </authorList>
    </citation>
    <scope>NUCLEOTIDE SEQUENCE</scope>
    <source>
        <strain evidence="3 5">CCMP2712</strain>
    </source>
</reference>
<dbReference type="SUPFAM" id="SSF52540">
    <property type="entry name" value="P-loop containing nucleoside triphosphate hydrolases"/>
    <property type="match status" value="1"/>
</dbReference>
<dbReference type="GeneID" id="17305113"/>
<dbReference type="EMBL" id="JH992985">
    <property type="protein sequence ID" value="EKX48601.1"/>
    <property type="molecule type" value="Genomic_DNA"/>
</dbReference>
<evidence type="ECO:0000313" key="3">
    <source>
        <dbReference type="EMBL" id="EKX48601.1"/>
    </source>
</evidence>
<dbReference type="PANTHER" id="PTHR33844">
    <property type="entry name" value="SULFOTRANSFER_1 DOMAIN-CONTAINING PROTEIN"/>
    <property type="match status" value="1"/>
</dbReference>
<dbReference type="Pfam" id="PF00685">
    <property type="entry name" value="Sulfotransfer_1"/>
    <property type="match status" value="1"/>
</dbReference>
<name>L1JJC5_GUITC</name>